<proteinExistence type="predicted"/>
<feature type="active site" description="Proton acceptor" evidence="3">
    <location>
        <position position="102"/>
    </location>
</feature>
<accession>A0A9P5ANL7</accession>
<dbReference type="InterPro" id="IPR017939">
    <property type="entry name" value="G-Glutamylcylcotransferase"/>
</dbReference>
<evidence type="ECO:0000256" key="3">
    <source>
        <dbReference type="PIRSR" id="PIRSR617939-1"/>
    </source>
</evidence>
<dbReference type="Proteomes" id="UP000730481">
    <property type="component" value="Unassembled WGS sequence"/>
</dbReference>
<evidence type="ECO:0000256" key="5">
    <source>
        <dbReference type="SAM" id="MobiDB-lite"/>
    </source>
</evidence>
<keyword evidence="8" id="KW-1185">Reference proteome</keyword>
<dbReference type="AlphaFoldDB" id="A0A9P5ANL7"/>
<feature type="compositionally biased region" description="Basic and acidic residues" evidence="5">
    <location>
        <begin position="324"/>
        <end position="342"/>
    </location>
</feature>
<feature type="compositionally biased region" description="Low complexity" evidence="5">
    <location>
        <begin position="263"/>
        <end position="272"/>
    </location>
</feature>
<sequence>MYAFNPPHPSYGQSANFEAPGSRMIRAASTLYFAYGSNLHIAQMAQRCPGSVFKGKATLDSYRWQINERGVANVVESGSDHSVEGLLYMIGPKDERTLDRSEGVSKGFYQKHLLRVSFEPHQRYSNFKTVRLSHLLEQSYDSVDGHVFQSNNDPNQQGRFAAQRRGDFDFFSIHDEASKHHFRTQEVKALVYVSEDYITDGPIREEYIARMQHAVNDAATLGVSKSFLNKYIVPFLDPAQIWHLSAKHAVGDRHERLRELPDPESAPSEPESQALVGAETGLIAEDKKEPEVEGKDAETSDSATGEKLSDVEMKDETNGEVDEDIKLPGRVDVSELKAENRDPSSGPSVLFPDEMLVAIDKVEDSTTCDAVGNIYIVVIAQKNSEANSGFSIAAAAKEVRLANELAMKEFRDICVLNTKPVVEEGEEPDVVVVKEGDPGKLHWSLEKDAYLHLSIAKPGEEPWLLAWVEPQLLMKCM</sequence>
<feature type="binding site" evidence="4">
    <location>
        <begin position="32"/>
        <end position="37"/>
    </location>
    <ligand>
        <name>substrate</name>
    </ligand>
</feature>
<evidence type="ECO:0000256" key="4">
    <source>
        <dbReference type="PIRSR" id="PIRSR617939-2"/>
    </source>
</evidence>
<evidence type="ECO:0000313" key="8">
    <source>
        <dbReference type="Proteomes" id="UP000730481"/>
    </source>
</evidence>
<dbReference type="Pfam" id="PF06094">
    <property type="entry name" value="GGACT"/>
    <property type="match status" value="1"/>
</dbReference>
<evidence type="ECO:0000259" key="6">
    <source>
        <dbReference type="Pfam" id="PF06094"/>
    </source>
</evidence>
<organism evidence="7 8">
    <name type="scientific">Fusarium beomiforme</name>
    <dbReference type="NCBI Taxonomy" id="44412"/>
    <lineage>
        <taxon>Eukaryota</taxon>
        <taxon>Fungi</taxon>
        <taxon>Dikarya</taxon>
        <taxon>Ascomycota</taxon>
        <taxon>Pezizomycotina</taxon>
        <taxon>Sordariomycetes</taxon>
        <taxon>Hypocreomycetidae</taxon>
        <taxon>Hypocreales</taxon>
        <taxon>Nectriaceae</taxon>
        <taxon>Fusarium</taxon>
        <taxon>Fusarium burgessii species complex</taxon>
    </lineage>
</organism>
<dbReference type="EMBL" id="PVQB02000171">
    <property type="protein sequence ID" value="KAF4341881.1"/>
    <property type="molecule type" value="Genomic_DNA"/>
</dbReference>
<dbReference type="CDD" id="cd06661">
    <property type="entry name" value="GGCT_like"/>
    <property type="match status" value="1"/>
</dbReference>
<feature type="region of interest" description="Disordered" evidence="5">
    <location>
        <begin position="253"/>
        <end position="347"/>
    </location>
</feature>
<feature type="domain" description="Gamma-glutamylcyclotransferase AIG2-like" evidence="6">
    <location>
        <begin position="32"/>
        <end position="118"/>
    </location>
</feature>
<dbReference type="InterPro" id="IPR013024">
    <property type="entry name" value="GGCT-like"/>
</dbReference>
<dbReference type="GO" id="GO:0003839">
    <property type="term" value="F:gamma-glutamylcyclotransferase activity"/>
    <property type="evidence" value="ECO:0007669"/>
    <property type="project" value="UniProtKB-EC"/>
</dbReference>
<reference evidence="7" key="1">
    <citation type="journal article" date="2017" name="Mycologia">
        <title>Fusarium algeriense, sp. nov., a novel toxigenic crown rot pathogen of durum wheat from Algeria is nested in the Fusarium burgessii species complex.</title>
        <authorList>
            <person name="Laraba I."/>
            <person name="Keddad A."/>
            <person name="Boureghda H."/>
            <person name="Abdallah N."/>
            <person name="Vaughan M.M."/>
            <person name="Proctor R.H."/>
            <person name="Busman M."/>
            <person name="O'Donnell K."/>
        </authorList>
    </citation>
    <scope>NUCLEOTIDE SEQUENCE</scope>
    <source>
        <strain evidence="7">NRRL 25174</strain>
    </source>
</reference>
<dbReference type="SUPFAM" id="SSF110857">
    <property type="entry name" value="Gamma-glutamyl cyclotransferase-like"/>
    <property type="match status" value="1"/>
</dbReference>
<dbReference type="InterPro" id="IPR009288">
    <property type="entry name" value="AIG2-like_dom"/>
</dbReference>
<name>A0A9P5ANL7_9HYPO</name>
<dbReference type="InterPro" id="IPR036568">
    <property type="entry name" value="GGCT-like_sf"/>
</dbReference>
<evidence type="ECO:0000313" key="7">
    <source>
        <dbReference type="EMBL" id="KAF4341881.1"/>
    </source>
</evidence>
<dbReference type="OrthoDB" id="2924818at2759"/>
<feature type="compositionally biased region" description="Basic and acidic residues" evidence="5">
    <location>
        <begin position="284"/>
        <end position="298"/>
    </location>
</feature>
<dbReference type="Gene3D" id="3.10.490.10">
    <property type="entry name" value="Gamma-glutamyl cyclotransferase-like"/>
    <property type="match status" value="1"/>
</dbReference>
<dbReference type="PANTHER" id="PTHR12935">
    <property type="entry name" value="GAMMA-GLUTAMYLCYCLOTRANSFERASE"/>
    <property type="match status" value="1"/>
</dbReference>
<dbReference type="PANTHER" id="PTHR12935:SF0">
    <property type="entry name" value="GAMMA-GLUTAMYLCYCLOTRANSFERASE"/>
    <property type="match status" value="1"/>
</dbReference>
<feature type="compositionally biased region" description="Basic and acidic residues" evidence="5">
    <location>
        <begin position="307"/>
        <end position="317"/>
    </location>
</feature>
<keyword evidence="2" id="KW-0456">Lyase</keyword>
<dbReference type="EC" id="4.3.2.9" evidence="1"/>
<evidence type="ECO:0000256" key="1">
    <source>
        <dbReference type="ARBA" id="ARBA00012346"/>
    </source>
</evidence>
<reference evidence="7" key="2">
    <citation type="submission" date="2020-02" db="EMBL/GenBank/DDBJ databases">
        <title>Identification and distribution of gene clusters putatively required for synthesis of sphingolipid metabolism inhibitors in phylogenetically diverse species of the filamentous fungus Fusarium.</title>
        <authorList>
            <person name="Kim H.-S."/>
            <person name="Busman M."/>
            <person name="Brown D.W."/>
            <person name="Divon H."/>
            <person name="Uhlig S."/>
            <person name="Proctor R.H."/>
        </authorList>
    </citation>
    <scope>NUCLEOTIDE SEQUENCE</scope>
    <source>
        <strain evidence="7">NRRL 25174</strain>
    </source>
</reference>
<evidence type="ECO:0000256" key="2">
    <source>
        <dbReference type="ARBA" id="ARBA00023239"/>
    </source>
</evidence>
<comment type="caution">
    <text evidence="7">The sequence shown here is derived from an EMBL/GenBank/DDBJ whole genome shotgun (WGS) entry which is preliminary data.</text>
</comment>
<gene>
    <name evidence="7" type="ORF">FBEOM_4198</name>
</gene>
<protein>
    <recommendedName>
        <fullName evidence="1">gamma-glutamylcyclotransferase</fullName>
        <ecNumber evidence="1">4.3.2.9</ecNumber>
    </recommendedName>
</protein>